<gene>
    <name evidence="2" type="ORF">FCE95_16975</name>
</gene>
<evidence type="ECO:0000313" key="3">
    <source>
        <dbReference type="Proteomes" id="UP000308707"/>
    </source>
</evidence>
<feature type="transmembrane region" description="Helical" evidence="1">
    <location>
        <begin position="152"/>
        <end position="176"/>
    </location>
</feature>
<comment type="caution">
    <text evidence="2">The sequence shown here is derived from an EMBL/GenBank/DDBJ whole genome shotgun (WGS) entry which is preliminary data.</text>
</comment>
<evidence type="ECO:0000313" key="2">
    <source>
        <dbReference type="EMBL" id="TKR29806.1"/>
    </source>
</evidence>
<keyword evidence="1" id="KW-0812">Transmembrane</keyword>
<reference evidence="2 3" key="1">
    <citation type="submission" date="2019-04" db="EMBL/GenBank/DDBJ databases">
        <title>Reference strain of H23.</title>
        <authorList>
            <person name="Luo X."/>
        </authorList>
    </citation>
    <scope>NUCLEOTIDE SEQUENCE [LARGE SCALE GENOMIC DNA]</scope>
    <source>
        <strain evidence="2 3">H23</strain>
    </source>
</reference>
<keyword evidence="1" id="KW-1133">Transmembrane helix</keyword>
<evidence type="ECO:0000256" key="1">
    <source>
        <dbReference type="SAM" id="Phobius"/>
    </source>
</evidence>
<protein>
    <recommendedName>
        <fullName evidence="4">Flippase-like domain-containing protein</fullName>
    </recommendedName>
</protein>
<name>A0A4U5JM45_9GAMM</name>
<proteinExistence type="predicted"/>
<feature type="transmembrane region" description="Helical" evidence="1">
    <location>
        <begin position="85"/>
        <end position="106"/>
    </location>
</feature>
<sequence length="306" mass="31752">MRRADGIRPLALRVFLWLGLALCAVAAAKYWEQSRAIVLALGMEGVTAVVAVLLLIWFLSVVAWRQVVLAYSGERIDLLVAARHLALLLLGKYIPGGVWGFLARLGDSASRLPATQMLAAGLAEQWMSLSTITLVSLVALASFGWQSASVFVALALVPMVVVVTSAWIGPIVTVFGRLLPARFRDAIGSMDARGSLRVAACIALLQQSSILALVAGVAMKAFGLGFAEGAAVAGSYGLGVAAGIAAVFAPGGILVREGVFIALSSAVMPPAQATALAAAMRLAFTASDLAVGGLTASWKARRSEHV</sequence>
<feature type="transmembrane region" description="Helical" evidence="1">
    <location>
        <begin position="37"/>
        <end position="64"/>
    </location>
</feature>
<accession>A0A4U5JM45</accession>
<feature type="transmembrane region" description="Helical" evidence="1">
    <location>
        <begin position="196"/>
        <end position="218"/>
    </location>
</feature>
<feature type="transmembrane region" description="Helical" evidence="1">
    <location>
        <begin position="230"/>
        <end position="255"/>
    </location>
</feature>
<evidence type="ECO:0008006" key="4">
    <source>
        <dbReference type="Google" id="ProtNLM"/>
    </source>
</evidence>
<dbReference type="EMBL" id="SZUA01000003">
    <property type="protein sequence ID" value="TKR29806.1"/>
    <property type="molecule type" value="Genomic_DNA"/>
</dbReference>
<organism evidence="2 3">
    <name type="scientific">Luteimonas gilva</name>
    <dbReference type="NCBI Taxonomy" id="2572684"/>
    <lineage>
        <taxon>Bacteria</taxon>
        <taxon>Pseudomonadati</taxon>
        <taxon>Pseudomonadota</taxon>
        <taxon>Gammaproteobacteria</taxon>
        <taxon>Lysobacterales</taxon>
        <taxon>Lysobacteraceae</taxon>
        <taxon>Luteimonas</taxon>
    </lineage>
</organism>
<dbReference type="OrthoDB" id="5624213at2"/>
<dbReference type="AlphaFoldDB" id="A0A4U5JM45"/>
<feature type="transmembrane region" description="Helical" evidence="1">
    <location>
        <begin position="126"/>
        <end position="145"/>
    </location>
</feature>
<keyword evidence="3" id="KW-1185">Reference proteome</keyword>
<keyword evidence="1" id="KW-0472">Membrane</keyword>
<dbReference type="Proteomes" id="UP000308707">
    <property type="component" value="Unassembled WGS sequence"/>
</dbReference>